<evidence type="ECO:0000313" key="1">
    <source>
        <dbReference type="EMBL" id="KAJ2969337.1"/>
    </source>
</evidence>
<protein>
    <submittedName>
        <fullName evidence="1">Uncharacterized protein</fullName>
    </submittedName>
</protein>
<keyword evidence="2" id="KW-1185">Reference proteome</keyword>
<comment type="caution">
    <text evidence="1">The sequence shown here is derived from an EMBL/GenBank/DDBJ whole genome shotgun (WGS) entry which is preliminary data.</text>
</comment>
<gene>
    <name evidence="1" type="ORF">NQ176_g8714</name>
</gene>
<proteinExistence type="predicted"/>
<accession>A0ACC1MQQ4</accession>
<sequence>MNHRLSLFLASVVAAIVAIGRGQLLESRDLLEKPEPDTDCRCGGKKVTRRDGELSGGNDSDVNEFPFMCGLADIDAKKIYCGCTIISDQYILTAAHCVQDRDVSSVGIVVGKPDAGTGFNRRADATRFLRLDIFMIHPQYQRYRVSPCYDIAIVRTVAKIEFSAEVGPACLPFQKNQTLFTDSKITALGWGLLEFGGKQPVALQKADFDVISLQECRKSYQTLRNIYITDDAFCTFTPDKDACHFDSGGPLLWRNPDTNNLVVVGITSGGAGCEGRYPSIAMRTGAFLNWIKSVTPDANYCEIE</sequence>
<dbReference type="EMBL" id="JANJQO010001768">
    <property type="protein sequence ID" value="KAJ2969337.1"/>
    <property type="molecule type" value="Genomic_DNA"/>
</dbReference>
<evidence type="ECO:0000313" key="2">
    <source>
        <dbReference type="Proteomes" id="UP001143910"/>
    </source>
</evidence>
<organism evidence="1 2">
    <name type="scientific">Zarea fungicola</name>
    <dbReference type="NCBI Taxonomy" id="93591"/>
    <lineage>
        <taxon>Eukaryota</taxon>
        <taxon>Fungi</taxon>
        <taxon>Dikarya</taxon>
        <taxon>Ascomycota</taxon>
        <taxon>Pezizomycotina</taxon>
        <taxon>Sordariomycetes</taxon>
        <taxon>Hypocreomycetidae</taxon>
        <taxon>Hypocreales</taxon>
        <taxon>Cordycipitaceae</taxon>
        <taxon>Zarea</taxon>
    </lineage>
</organism>
<dbReference type="Proteomes" id="UP001143910">
    <property type="component" value="Unassembled WGS sequence"/>
</dbReference>
<reference evidence="1" key="1">
    <citation type="submission" date="2022-08" db="EMBL/GenBank/DDBJ databases">
        <title>Genome Sequence of Lecanicillium fungicola.</title>
        <authorList>
            <person name="Buettner E."/>
        </authorList>
    </citation>
    <scope>NUCLEOTIDE SEQUENCE</scope>
    <source>
        <strain evidence="1">Babe33</strain>
    </source>
</reference>
<name>A0ACC1MQQ4_9HYPO</name>